<dbReference type="InterPro" id="IPR042518">
    <property type="entry name" value="SirC_C"/>
</dbReference>
<sequence length="219" mass="23541">MVPGYPVVLHLENRLCVVAGGGAVAERKAAGLLEAGASVLVVAPTLAPQLKRWAEEGRIRTIERAAEPSDLDGAALLFAATDKPEINRLLAEEARARGIPANLADRGDEGDFVTPAVVRRGRLLFAVSASGAGPAFASRLAAELSERYGEEYARLAEQLYKLRRAVLASVSDPARRRSLLREAVADRAIELWKACPADVPEGELLGLLLRLDKEKDKET</sequence>
<dbReference type="GO" id="GO:0019354">
    <property type="term" value="P:siroheme biosynthetic process"/>
    <property type="evidence" value="ECO:0007669"/>
    <property type="project" value="UniProtKB-UniPathway"/>
</dbReference>
<evidence type="ECO:0000256" key="4">
    <source>
        <dbReference type="ARBA" id="ARBA00023027"/>
    </source>
</evidence>
<dbReference type="EC" id="1.3.1.76" evidence="2"/>
<dbReference type="NCBIfam" id="TIGR01470">
    <property type="entry name" value="cysG_Nterm"/>
    <property type="match status" value="1"/>
</dbReference>
<dbReference type="EMBL" id="SSOB01000003">
    <property type="protein sequence ID" value="THF83782.1"/>
    <property type="molecule type" value="Genomic_DNA"/>
</dbReference>
<evidence type="ECO:0000256" key="2">
    <source>
        <dbReference type="ARBA" id="ARBA00012400"/>
    </source>
</evidence>
<dbReference type="PANTHER" id="PTHR35330">
    <property type="entry name" value="SIROHEME BIOSYNTHESIS PROTEIN MET8"/>
    <property type="match status" value="1"/>
</dbReference>
<comment type="catalytic activity">
    <reaction evidence="6">
        <text>precorrin-2 + NAD(+) = sirohydrochlorin + NADH + 2 H(+)</text>
        <dbReference type="Rhea" id="RHEA:15613"/>
        <dbReference type="ChEBI" id="CHEBI:15378"/>
        <dbReference type="ChEBI" id="CHEBI:57540"/>
        <dbReference type="ChEBI" id="CHEBI:57945"/>
        <dbReference type="ChEBI" id="CHEBI:58351"/>
        <dbReference type="ChEBI" id="CHEBI:58827"/>
        <dbReference type="EC" id="1.3.1.76"/>
    </reaction>
</comment>
<evidence type="ECO:0000256" key="5">
    <source>
        <dbReference type="ARBA" id="ARBA00023244"/>
    </source>
</evidence>
<keyword evidence="8" id="KW-1185">Reference proteome</keyword>
<protein>
    <recommendedName>
        <fullName evidence="2">precorrin-2 dehydrogenase</fullName>
        <ecNumber evidence="2">1.3.1.76</ecNumber>
    </recommendedName>
</protein>
<dbReference type="GO" id="GO:0004325">
    <property type="term" value="F:ferrochelatase activity"/>
    <property type="evidence" value="ECO:0007669"/>
    <property type="project" value="InterPro"/>
</dbReference>
<dbReference type="GO" id="GO:0043115">
    <property type="term" value="F:precorrin-2 dehydrogenase activity"/>
    <property type="evidence" value="ECO:0007669"/>
    <property type="project" value="UniProtKB-EC"/>
</dbReference>
<dbReference type="InterPro" id="IPR036291">
    <property type="entry name" value="NAD(P)-bd_dom_sf"/>
</dbReference>
<comment type="caution">
    <text evidence="7">The sequence shown here is derived from an EMBL/GenBank/DDBJ whole genome shotgun (WGS) entry which is preliminary data.</text>
</comment>
<organism evidence="7 8">
    <name type="scientific">Cohnella fermenti</name>
    <dbReference type="NCBI Taxonomy" id="2565925"/>
    <lineage>
        <taxon>Bacteria</taxon>
        <taxon>Bacillati</taxon>
        <taxon>Bacillota</taxon>
        <taxon>Bacilli</taxon>
        <taxon>Bacillales</taxon>
        <taxon>Paenibacillaceae</taxon>
        <taxon>Cohnella</taxon>
    </lineage>
</organism>
<evidence type="ECO:0000256" key="6">
    <source>
        <dbReference type="ARBA" id="ARBA00047561"/>
    </source>
</evidence>
<dbReference type="Gene3D" id="1.10.8.610">
    <property type="entry name" value="SirC, precorrin-2 dehydrogenase, C-terminal helical domain-like"/>
    <property type="match status" value="1"/>
</dbReference>
<evidence type="ECO:0000313" key="7">
    <source>
        <dbReference type="EMBL" id="THF83782.1"/>
    </source>
</evidence>
<dbReference type="SUPFAM" id="SSF75615">
    <property type="entry name" value="Siroheme synthase middle domains-like"/>
    <property type="match status" value="1"/>
</dbReference>
<dbReference type="Gene3D" id="3.40.50.720">
    <property type="entry name" value="NAD(P)-binding Rossmann-like Domain"/>
    <property type="match status" value="1"/>
</dbReference>
<dbReference type="RefSeq" id="WP_136368411.1">
    <property type="nucleotide sequence ID" value="NZ_SSOB01000003.1"/>
</dbReference>
<gene>
    <name evidence="7" type="ORF">E6C55_03625</name>
</gene>
<dbReference type="Proteomes" id="UP000310636">
    <property type="component" value="Unassembled WGS sequence"/>
</dbReference>
<keyword evidence="5" id="KW-0627">Porphyrin biosynthesis</keyword>
<reference evidence="7 8" key="1">
    <citation type="submission" date="2019-04" db="EMBL/GenBank/DDBJ databases">
        <title>Cohnella sp. nov. isolated from preserved vegetables.</title>
        <authorList>
            <person name="Lin S.-Y."/>
            <person name="Hung M.-H."/>
            <person name="Young C.-C."/>
        </authorList>
    </citation>
    <scope>NUCLEOTIDE SEQUENCE [LARGE SCALE GENOMIC DNA]</scope>
    <source>
        <strain evidence="7 8">CC-MHH1044</strain>
    </source>
</reference>
<dbReference type="UniPathway" id="UPA00262">
    <property type="reaction ID" value="UER00222"/>
</dbReference>
<proteinExistence type="predicted"/>
<dbReference type="OrthoDB" id="9773765at2"/>
<dbReference type="InterPro" id="IPR006367">
    <property type="entry name" value="Sirohaem_synthase_N"/>
</dbReference>
<comment type="pathway">
    <text evidence="1">Porphyrin-containing compound metabolism; siroheme biosynthesis; sirohydrochlorin from precorrin-2: step 1/1.</text>
</comment>
<evidence type="ECO:0000256" key="1">
    <source>
        <dbReference type="ARBA" id="ARBA00005010"/>
    </source>
</evidence>
<name>A0A4S4CCU1_9BACL</name>
<evidence type="ECO:0000256" key="3">
    <source>
        <dbReference type="ARBA" id="ARBA00023002"/>
    </source>
</evidence>
<dbReference type="PANTHER" id="PTHR35330:SF1">
    <property type="entry name" value="SIROHEME BIOSYNTHESIS PROTEIN MET8"/>
    <property type="match status" value="1"/>
</dbReference>
<dbReference type="Pfam" id="PF13241">
    <property type="entry name" value="NAD_binding_7"/>
    <property type="match status" value="1"/>
</dbReference>
<keyword evidence="4" id="KW-0520">NAD</keyword>
<evidence type="ECO:0000313" key="8">
    <source>
        <dbReference type="Proteomes" id="UP000310636"/>
    </source>
</evidence>
<dbReference type="InterPro" id="IPR028161">
    <property type="entry name" value="Met8-like"/>
</dbReference>
<accession>A0A4S4CCU1</accession>
<keyword evidence="3" id="KW-0560">Oxidoreductase</keyword>
<dbReference type="SUPFAM" id="SSF51735">
    <property type="entry name" value="NAD(P)-binding Rossmann-fold domains"/>
    <property type="match status" value="1"/>
</dbReference>
<dbReference type="AlphaFoldDB" id="A0A4S4CCU1"/>